<gene>
    <name evidence="2" type="ORF">AX774_g5544</name>
</gene>
<sequence length="176" mass="20451">MDDGGFKSPTTRMPLKRTTPNKPRSSELLKAREKRRELEEKIKALKSKIGLLKTAISLVEKVCVLDVFLLELWLENDKKTGESTKRWRETFVTLSLKLYELLEPNLSIEYQKAQEKERNCVKNDEAYRDPHIRPTSEEHNSCSDDENTTEALSVDEENFLFNYMLKSLGIDPGIMR</sequence>
<feature type="region of interest" description="Disordered" evidence="1">
    <location>
        <begin position="1"/>
        <end position="31"/>
    </location>
</feature>
<accession>A0A1R1PJ74</accession>
<keyword evidence="3" id="KW-1185">Reference proteome</keyword>
<dbReference type="Gene3D" id="6.10.140.1020">
    <property type="match status" value="1"/>
</dbReference>
<organism evidence="2 3">
    <name type="scientific">Zancudomyces culisetae</name>
    <name type="common">Gut fungus</name>
    <name type="synonym">Smittium culisetae</name>
    <dbReference type="NCBI Taxonomy" id="1213189"/>
    <lineage>
        <taxon>Eukaryota</taxon>
        <taxon>Fungi</taxon>
        <taxon>Fungi incertae sedis</taxon>
        <taxon>Zoopagomycota</taxon>
        <taxon>Kickxellomycotina</taxon>
        <taxon>Harpellomycetes</taxon>
        <taxon>Harpellales</taxon>
        <taxon>Legeriomycetaceae</taxon>
        <taxon>Zancudomyces</taxon>
    </lineage>
</organism>
<comment type="caution">
    <text evidence="2">The sequence shown here is derived from an EMBL/GenBank/DDBJ whole genome shotgun (WGS) entry which is preliminary data.</text>
</comment>
<feature type="compositionally biased region" description="Basic and acidic residues" evidence="1">
    <location>
        <begin position="123"/>
        <end position="142"/>
    </location>
</feature>
<evidence type="ECO:0000313" key="3">
    <source>
        <dbReference type="Proteomes" id="UP000188320"/>
    </source>
</evidence>
<dbReference type="AlphaFoldDB" id="A0A1R1PJ74"/>
<dbReference type="Proteomes" id="UP000188320">
    <property type="component" value="Unassembled WGS sequence"/>
</dbReference>
<feature type="region of interest" description="Disordered" evidence="1">
    <location>
        <begin position="123"/>
        <end position="148"/>
    </location>
</feature>
<proteinExistence type="predicted"/>
<protein>
    <submittedName>
        <fullName evidence="2">Uncharacterized protein</fullName>
    </submittedName>
</protein>
<evidence type="ECO:0000313" key="2">
    <source>
        <dbReference type="EMBL" id="OMH81007.1"/>
    </source>
</evidence>
<name>A0A1R1PJ74_ZANCU</name>
<dbReference type="EMBL" id="LSSK01001015">
    <property type="protein sequence ID" value="OMH81007.1"/>
    <property type="molecule type" value="Genomic_DNA"/>
</dbReference>
<evidence type="ECO:0000256" key="1">
    <source>
        <dbReference type="SAM" id="MobiDB-lite"/>
    </source>
</evidence>
<reference evidence="3" key="1">
    <citation type="submission" date="2017-01" db="EMBL/GenBank/DDBJ databases">
        <authorList>
            <person name="Wang Y."/>
            <person name="White M."/>
            <person name="Kvist S."/>
            <person name="Moncalvo J.-M."/>
        </authorList>
    </citation>
    <scope>NUCLEOTIDE SEQUENCE [LARGE SCALE GENOMIC DNA]</scope>
    <source>
        <strain evidence="3">COL-18-3</strain>
    </source>
</reference>